<accession>A0A4D4N6T9</accession>
<reference evidence="1 2" key="1">
    <citation type="submission" date="2019-04" db="EMBL/GenBank/DDBJ databases">
        <title>Draft genome sequences of Streptomyces avermitilis ATCC 31267.</title>
        <authorList>
            <person name="Komaki H."/>
            <person name="Tamura T."/>
            <person name="Hosoyama A."/>
        </authorList>
    </citation>
    <scope>NUCLEOTIDE SEQUENCE [LARGE SCALE GENOMIC DNA]</scope>
    <source>
        <strain evidence="1 2">ATCC 31267</strain>
    </source>
</reference>
<evidence type="ECO:0000313" key="1">
    <source>
        <dbReference type="EMBL" id="GDY80291.1"/>
    </source>
</evidence>
<gene>
    <name evidence="1" type="ORF">SAV31267_097760</name>
</gene>
<dbReference type="EMBL" id="BJHY01000002">
    <property type="protein sequence ID" value="GDY80291.1"/>
    <property type="molecule type" value="Genomic_DNA"/>
</dbReference>
<evidence type="ECO:0000313" key="2">
    <source>
        <dbReference type="Proteomes" id="UP000299211"/>
    </source>
</evidence>
<name>A0A4D4N6T9_STRAX</name>
<dbReference type="AlphaFoldDB" id="A0A4D4N6T9"/>
<protein>
    <submittedName>
        <fullName evidence="1">Uncharacterized protein</fullName>
    </submittedName>
</protein>
<sequence>MQVEAGSGAGLRGGHERGCEAVLCGDVTDGVFVEGVGVACAHGVSVGPGHFDLAWGSFRFDGLDWCACFVQGVVQVVEERVQAGGRSSA</sequence>
<comment type="caution">
    <text evidence="1">The sequence shown here is derived from an EMBL/GenBank/DDBJ whole genome shotgun (WGS) entry which is preliminary data.</text>
</comment>
<organism evidence="1 2">
    <name type="scientific">Streptomyces avermitilis</name>
    <dbReference type="NCBI Taxonomy" id="33903"/>
    <lineage>
        <taxon>Bacteria</taxon>
        <taxon>Bacillati</taxon>
        <taxon>Actinomycetota</taxon>
        <taxon>Actinomycetes</taxon>
        <taxon>Kitasatosporales</taxon>
        <taxon>Streptomycetaceae</taxon>
        <taxon>Streptomyces</taxon>
    </lineage>
</organism>
<proteinExistence type="predicted"/>
<dbReference type="Proteomes" id="UP000299211">
    <property type="component" value="Unassembled WGS sequence"/>
</dbReference>